<dbReference type="PROSITE" id="PS50206">
    <property type="entry name" value="RHODANESE_3"/>
    <property type="match status" value="1"/>
</dbReference>
<evidence type="ECO:0000313" key="2">
    <source>
        <dbReference type="EMBL" id="PPQ26625.1"/>
    </source>
</evidence>
<feature type="domain" description="Rhodanese" evidence="1">
    <location>
        <begin position="93"/>
        <end position="210"/>
    </location>
</feature>
<dbReference type="Proteomes" id="UP000239089">
    <property type="component" value="Unassembled WGS sequence"/>
</dbReference>
<gene>
    <name evidence="2" type="ORF">CCR94_21925</name>
</gene>
<reference evidence="2 3" key="1">
    <citation type="journal article" date="2018" name="Arch. Microbiol.">
        <title>New insights into the metabolic potential of the phototrophic purple bacterium Rhodopila globiformis DSM 161(T) from its draft genome sequence and evidence for a vanadium-dependent nitrogenase.</title>
        <authorList>
            <person name="Imhoff J.F."/>
            <person name="Rahn T."/>
            <person name="Kunzel S."/>
            <person name="Neulinger S.C."/>
        </authorList>
    </citation>
    <scope>NUCLEOTIDE SEQUENCE [LARGE SCALE GENOMIC DNA]</scope>
    <source>
        <strain evidence="2 3">DSM 16996</strain>
    </source>
</reference>
<accession>A0A2S6MW73</accession>
<dbReference type="SMART" id="SM00450">
    <property type="entry name" value="RHOD"/>
    <property type="match status" value="1"/>
</dbReference>
<dbReference type="PANTHER" id="PTHR45431:SF3">
    <property type="entry name" value="RHODANESE-LIKE DOMAIN-CONTAINING PROTEIN 15, CHLOROPLASTIC"/>
    <property type="match status" value="1"/>
</dbReference>
<protein>
    <recommendedName>
        <fullName evidence="1">Rhodanese domain-containing protein</fullName>
    </recommendedName>
</protein>
<dbReference type="InterPro" id="IPR036873">
    <property type="entry name" value="Rhodanese-like_dom_sf"/>
</dbReference>
<evidence type="ECO:0000259" key="1">
    <source>
        <dbReference type="PROSITE" id="PS50206"/>
    </source>
</evidence>
<evidence type="ECO:0000313" key="3">
    <source>
        <dbReference type="Proteomes" id="UP000239089"/>
    </source>
</evidence>
<dbReference type="Gene3D" id="3.40.250.10">
    <property type="entry name" value="Rhodanese-like domain"/>
    <property type="match status" value="1"/>
</dbReference>
<dbReference type="AlphaFoldDB" id="A0A2S6MW73"/>
<organism evidence="2 3">
    <name type="scientific">Rhodoblastus sphagnicola</name>
    <dbReference type="NCBI Taxonomy" id="333368"/>
    <lineage>
        <taxon>Bacteria</taxon>
        <taxon>Pseudomonadati</taxon>
        <taxon>Pseudomonadota</taxon>
        <taxon>Alphaproteobacteria</taxon>
        <taxon>Hyphomicrobiales</taxon>
        <taxon>Rhodoblastaceae</taxon>
        <taxon>Rhodoblastus</taxon>
    </lineage>
</organism>
<comment type="caution">
    <text evidence="2">The sequence shown here is derived from an EMBL/GenBank/DDBJ whole genome shotgun (WGS) entry which is preliminary data.</text>
</comment>
<dbReference type="EMBL" id="NHSJ01000133">
    <property type="protein sequence ID" value="PPQ26625.1"/>
    <property type="molecule type" value="Genomic_DNA"/>
</dbReference>
<name>A0A2S6MW73_9HYPH</name>
<keyword evidence="3" id="KW-1185">Reference proteome</keyword>
<dbReference type="SUPFAM" id="SSF52821">
    <property type="entry name" value="Rhodanese/Cell cycle control phosphatase"/>
    <property type="match status" value="1"/>
</dbReference>
<dbReference type="Pfam" id="PF00581">
    <property type="entry name" value="Rhodanese"/>
    <property type="match status" value="1"/>
</dbReference>
<proteinExistence type="predicted"/>
<dbReference type="InterPro" id="IPR052367">
    <property type="entry name" value="Thiosulfate_ST/Rhodanese-like"/>
</dbReference>
<dbReference type="InterPro" id="IPR001763">
    <property type="entry name" value="Rhodanese-like_dom"/>
</dbReference>
<sequence>MDVHIHSAITASWRKSGNAAAGGGTAAQSKRRSPVREENLKQAIFGLALALFLTPALAGNYQPVDVTRLPEGKQTNLGLYLSAPEAFKMKSEGGAGVLFIDIRTKGEIQFVGAPTVIDQNIPFMEIDNPARWDQRSNRYAMSLNPDFVGAVAALAARANLGKGDPIILMCRSGDRSARAVNVLQQAGYAKVYSVVDGFEGDVSPAGRRELNGWKNADLPWSYKISESQAYIR</sequence>
<dbReference type="PANTHER" id="PTHR45431">
    <property type="entry name" value="RHODANESE-LIKE DOMAIN-CONTAINING PROTEIN 15, CHLOROPLASTIC"/>
    <property type="match status" value="1"/>
</dbReference>